<proteinExistence type="predicted"/>
<evidence type="ECO:0000313" key="1">
    <source>
        <dbReference type="EMBL" id="QDH93367.1"/>
    </source>
</evidence>
<dbReference type="GeneID" id="77929961"/>
<gene>
    <name evidence="1" type="primary">29</name>
    <name evidence="1" type="ORF">SEA_SEKHMET_29</name>
</gene>
<evidence type="ECO:0000313" key="2">
    <source>
        <dbReference type="Proteomes" id="UP000320284"/>
    </source>
</evidence>
<name>A0A514DIE1_9CAUD</name>
<dbReference type="KEGG" id="vg:77929961"/>
<dbReference type="EMBL" id="MK937609">
    <property type="protein sequence ID" value="QDH93367.1"/>
    <property type="molecule type" value="Genomic_DNA"/>
</dbReference>
<dbReference type="RefSeq" id="YP_010654117.1">
    <property type="nucleotide sequence ID" value="NC_070807.1"/>
</dbReference>
<protein>
    <submittedName>
        <fullName evidence="1">Uncharacterized protein</fullName>
    </submittedName>
</protein>
<accession>A0A514DIE1</accession>
<keyword evidence="2" id="KW-1185">Reference proteome</keyword>
<reference evidence="1 2" key="1">
    <citation type="submission" date="2019-05" db="EMBL/GenBank/DDBJ databases">
        <authorList>
            <person name="Bortz R.L."/>
            <person name="Chamarti P."/>
            <person name="Chen A."/>
            <person name="Green M."/>
            <person name="Imtiaz R.Z."/>
            <person name="Johnson B."/>
            <person name="Patel V."/>
            <person name="Skrocki B.M."/>
            <person name="Butela K.A."/>
            <person name="Garlena R.A."/>
            <person name="Russell D.A."/>
            <person name="Pope W.H."/>
            <person name="Jacobs-Sera D."/>
            <person name="Hatfull G.F."/>
        </authorList>
    </citation>
    <scope>NUCLEOTIDE SEQUENCE [LARGE SCALE GENOMIC DNA]</scope>
</reference>
<organism evidence="1 2">
    <name type="scientific">Gordonia phage Sekhmet</name>
    <dbReference type="NCBI Taxonomy" id="2591209"/>
    <lineage>
        <taxon>Viruses</taxon>
        <taxon>Duplodnaviria</taxon>
        <taxon>Heunggongvirae</taxon>
        <taxon>Uroviricota</taxon>
        <taxon>Caudoviricetes</taxon>
        <taxon>Beenievirus</taxon>
        <taxon>Beenievirus sekhmet</taxon>
    </lineage>
</organism>
<dbReference type="Proteomes" id="UP000320284">
    <property type="component" value="Segment"/>
</dbReference>
<sequence length="121" mass="13272">MASNLQRIANHTDINVSVANNLITVPSNKQYLLKSLYLFNSRSDTLSITYSVYLVPPERPFNIAEVGAPAKTSLLWNQIIVPGELHTKEFNLLVMNPGDKLVIYTGSANGVVAHAHGLVIE</sequence>